<reference evidence="2 3" key="1">
    <citation type="submission" date="2020-04" db="EMBL/GenBank/DDBJ databases">
        <title>Perkinsus chesapeaki whole genome sequence.</title>
        <authorList>
            <person name="Bogema D.R."/>
        </authorList>
    </citation>
    <scope>NUCLEOTIDE SEQUENCE [LARGE SCALE GENOMIC DNA]</scope>
    <source>
        <strain evidence="2">ATCC PRA-425</strain>
    </source>
</reference>
<sequence length="157" mass="18268">DWVHDPVYGHLINSVDKLKRIRNMYFGIHILDAFPGSWWWQCLSWNIKANFDYGGSGQVKSHLTFDLTECSDRELESLFLDSPRLAEERYSHAVQYLLPILCFPLTLLSAALVARSYLLRRRGLRSSSEDHNDILVRELAVNYWLDPWVIFILVANG</sequence>
<keyword evidence="3" id="KW-1185">Reference proteome</keyword>
<keyword evidence="1" id="KW-0472">Membrane</keyword>
<gene>
    <name evidence="2" type="primary">MCOLN2_3</name>
    <name evidence="2" type="ORF">FOL47_005532</name>
</gene>
<feature type="transmembrane region" description="Helical" evidence="1">
    <location>
        <begin position="96"/>
        <end position="118"/>
    </location>
</feature>
<comment type="caution">
    <text evidence="2">The sequence shown here is derived from an EMBL/GenBank/DDBJ whole genome shotgun (WGS) entry which is preliminary data.</text>
</comment>
<keyword evidence="1" id="KW-0812">Transmembrane</keyword>
<protein>
    <submittedName>
        <fullName evidence="2">Mucolipin-2</fullName>
    </submittedName>
</protein>
<evidence type="ECO:0000313" key="3">
    <source>
        <dbReference type="Proteomes" id="UP000591131"/>
    </source>
</evidence>
<feature type="non-terminal residue" evidence="2">
    <location>
        <position position="1"/>
    </location>
</feature>
<feature type="non-terminal residue" evidence="2">
    <location>
        <position position="157"/>
    </location>
</feature>
<keyword evidence="1" id="KW-1133">Transmembrane helix</keyword>
<dbReference type="AlphaFoldDB" id="A0A7J6KJK0"/>
<proteinExistence type="predicted"/>
<evidence type="ECO:0000256" key="1">
    <source>
        <dbReference type="SAM" id="Phobius"/>
    </source>
</evidence>
<dbReference type="Proteomes" id="UP000591131">
    <property type="component" value="Unassembled WGS sequence"/>
</dbReference>
<accession>A0A7J6KJK0</accession>
<name>A0A7J6KJK0_PERCH</name>
<organism evidence="2 3">
    <name type="scientific">Perkinsus chesapeaki</name>
    <name type="common">Clam parasite</name>
    <name type="synonym">Perkinsus andrewsi</name>
    <dbReference type="NCBI Taxonomy" id="330153"/>
    <lineage>
        <taxon>Eukaryota</taxon>
        <taxon>Sar</taxon>
        <taxon>Alveolata</taxon>
        <taxon>Perkinsozoa</taxon>
        <taxon>Perkinsea</taxon>
        <taxon>Perkinsida</taxon>
        <taxon>Perkinsidae</taxon>
        <taxon>Perkinsus</taxon>
    </lineage>
</organism>
<dbReference type="EMBL" id="JAAPAO010003043">
    <property type="protein sequence ID" value="KAF4646869.1"/>
    <property type="molecule type" value="Genomic_DNA"/>
</dbReference>
<evidence type="ECO:0000313" key="2">
    <source>
        <dbReference type="EMBL" id="KAF4646869.1"/>
    </source>
</evidence>